<dbReference type="InterPro" id="IPR003689">
    <property type="entry name" value="ZIP"/>
</dbReference>
<gene>
    <name evidence="8" type="ORF">XAT740_LOCUS58317</name>
</gene>
<reference evidence="8" key="1">
    <citation type="submission" date="2021-02" db="EMBL/GenBank/DDBJ databases">
        <authorList>
            <person name="Nowell W R."/>
        </authorList>
    </citation>
    <scope>NUCLEOTIDE SEQUENCE</scope>
</reference>
<dbReference type="Pfam" id="PF02535">
    <property type="entry name" value="Zip"/>
    <property type="match status" value="1"/>
</dbReference>
<organism evidence="8 9">
    <name type="scientific">Adineta ricciae</name>
    <name type="common">Rotifer</name>
    <dbReference type="NCBI Taxonomy" id="249248"/>
    <lineage>
        <taxon>Eukaryota</taxon>
        <taxon>Metazoa</taxon>
        <taxon>Spiralia</taxon>
        <taxon>Gnathifera</taxon>
        <taxon>Rotifera</taxon>
        <taxon>Eurotatoria</taxon>
        <taxon>Bdelloidea</taxon>
        <taxon>Adinetida</taxon>
        <taxon>Adinetidae</taxon>
        <taxon>Adineta</taxon>
    </lineage>
</organism>
<keyword evidence="5 7" id="KW-0472">Membrane</keyword>
<proteinExistence type="inferred from homology"/>
<dbReference type="PANTHER" id="PTHR16950">
    <property type="entry name" value="ZINC TRANSPORTER SLC39A7 HISTIDINE-RICH MEMBRANE PROTEIN KE4"/>
    <property type="match status" value="1"/>
</dbReference>
<dbReference type="AlphaFoldDB" id="A0A816G431"/>
<dbReference type="GO" id="GO:0016020">
    <property type="term" value="C:membrane"/>
    <property type="evidence" value="ECO:0007669"/>
    <property type="project" value="UniProtKB-SubCell"/>
</dbReference>
<feature type="transmembrane region" description="Helical" evidence="7">
    <location>
        <begin position="99"/>
        <end position="118"/>
    </location>
</feature>
<dbReference type="Proteomes" id="UP000663828">
    <property type="component" value="Unassembled WGS sequence"/>
</dbReference>
<evidence type="ECO:0000256" key="7">
    <source>
        <dbReference type="SAM" id="Phobius"/>
    </source>
</evidence>
<dbReference type="PANTHER" id="PTHR16950:SF25">
    <property type="entry name" value="ZINC TRANSPORTER SLC39A7"/>
    <property type="match status" value="1"/>
</dbReference>
<keyword evidence="9" id="KW-1185">Reference proteome</keyword>
<protein>
    <submittedName>
        <fullName evidence="8">Uncharacterized protein</fullName>
    </submittedName>
</protein>
<evidence type="ECO:0000256" key="5">
    <source>
        <dbReference type="ARBA" id="ARBA00023136"/>
    </source>
</evidence>
<evidence type="ECO:0000256" key="3">
    <source>
        <dbReference type="ARBA" id="ARBA00022692"/>
    </source>
</evidence>
<evidence type="ECO:0000256" key="1">
    <source>
        <dbReference type="ARBA" id="ARBA00004141"/>
    </source>
</evidence>
<comment type="similarity">
    <text evidence="6">Belongs to the ZIP transporter (TC 2.A.5) family. KE4/Catsup subfamily.</text>
</comment>
<dbReference type="EMBL" id="CAJNOR010012657">
    <property type="protein sequence ID" value="CAF1669035.1"/>
    <property type="molecule type" value="Genomic_DNA"/>
</dbReference>
<evidence type="ECO:0000256" key="6">
    <source>
        <dbReference type="ARBA" id="ARBA00038485"/>
    </source>
</evidence>
<evidence type="ECO:0000313" key="9">
    <source>
        <dbReference type="Proteomes" id="UP000663828"/>
    </source>
</evidence>
<comment type="caution">
    <text evidence="8">The sequence shown here is derived from an EMBL/GenBank/DDBJ whole genome shotgun (WGS) entry which is preliminary data.</text>
</comment>
<keyword evidence="4 7" id="KW-1133">Transmembrane helix</keyword>
<evidence type="ECO:0000256" key="2">
    <source>
        <dbReference type="ARBA" id="ARBA00022448"/>
    </source>
</evidence>
<dbReference type="GO" id="GO:0006882">
    <property type="term" value="P:intracellular zinc ion homeostasis"/>
    <property type="evidence" value="ECO:0007669"/>
    <property type="project" value="TreeGrafter"/>
</dbReference>
<accession>A0A816G431</accession>
<keyword evidence="2" id="KW-0813">Transport</keyword>
<feature type="transmembrane region" description="Helical" evidence="7">
    <location>
        <begin position="130"/>
        <end position="150"/>
    </location>
</feature>
<feature type="transmembrane region" description="Helical" evidence="7">
    <location>
        <begin position="66"/>
        <end position="87"/>
    </location>
</feature>
<evidence type="ECO:0000313" key="8">
    <source>
        <dbReference type="EMBL" id="CAF1669035.1"/>
    </source>
</evidence>
<dbReference type="GO" id="GO:0005385">
    <property type="term" value="F:zinc ion transmembrane transporter activity"/>
    <property type="evidence" value="ECO:0007669"/>
    <property type="project" value="TreeGrafter"/>
</dbReference>
<comment type="subcellular location">
    <subcellularLocation>
        <location evidence="1">Membrane</location>
        <topology evidence="1">Multi-pass membrane protein</topology>
    </subcellularLocation>
</comment>
<keyword evidence="3 7" id="KW-0812">Transmembrane</keyword>
<sequence length="151" mass="16163">MKISGYLNLIADGLHNFTDGLAIGSTYLLGRTVGLTTTFTIFLHEIPHEIGDYAILIQNGCSRKKAIFLQLTTAFGALLGCLIGLLFHSAGTEVWATQTFLPITAGGFIYIATVSVIPELLSTNTGLKQSLMELLALIMGVLIMVAVAVFE</sequence>
<name>A0A816G431_ADIRI</name>
<evidence type="ECO:0000256" key="4">
    <source>
        <dbReference type="ARBA" id="ARBA00022989"/>
    </source>
</evidence>